<evidence type="ECO:0000256" key="5">
    <source>
        <dbReference type="ARBA" id="ARBA00012814"/>
    </source>
</evidence>
<keyword evidence="9" id="KW-0479">Metal-binding</keyword>
<accession>A0A0N4T5T2</accession>
<dbReference type="Gene3D" id="3.30.930.10">
    <property type="entry name" value="Bira Bifunctional Protein, Domain 2"/>
    <property type="match status" value="1"/>
</dbReference>
<evidence type="ECO:0000256" key="7">
    <source>
        <dbReference type="ARBA" id="ARBA00022490"/>
    </source>
</evidence>
<dbReference type="Gene3D" id="3.30.56.10">
    <property type="match status" value="2"/>
</dbReference>
<reference evidence="18 19" key="2">
    <citation type="submission" date="2018-11" db="EMBL/GenBank/DDBJ databases">
        <authorList>
            <consortium name="Pathogen Informatics"/>
        </authorList>
    </citation>
    <scope>NUCLEOTIDE SEQUENCE [LARGE SCALE GENOMIC DNA]</scope>
</reference>
<dbReference type="InterPro" id="IPR040659">
    <property type="entry name" value="PhetRS_B1"/>
</dbReference>
<dbReference type="Pfam" id="PF17759">
    <property type="entry name" value="tRNA_synthFbeta"/>
    <property type="match status" value="1"/>
</dbReference>
<dbReference type="GO" id="GO:0003723">
    <property type="term" value="F:RNA binding"/>
    <property type="evidence" value="ECO:0007669"/>
    <property type="project" value="InterPro"/>
</dbReference>
<evidence type="ECO:0000256" key="1">
    <source>
        <dbReference type="ARBA" id="ARBA00001946"/>
    </source>
</evidence>
<dbReference type="GO" id="GO:0000287">
    <property type="term" value="F:magnesium ion binding"/>
    <property type="evidence" value="ECO:0007669"/>
    <property type="project" value="InterPro"/>
</dbReference>
<dbReference type="WBParaSite" id="BPAG_0000356301-mRNA-1">
    <property type="protein sequence ID" value="BPAG_0000356301-mRNA-1"/>
    <property type="gene ID" value="BPAG_0000356301"/>
</dbReference>
<dbReference type="STRING" id="6280.A0A0N4T5T2"/>
<evidence type="ECO:0000256" key="10">
    <source>
        <dbReference type="ARBA" id="ARBA00022741"/>
    </source>
</evidence>
<keyword evidence="12" id="KW-0460">Magnesium</keyword>
<comment type="subcellular location">
    <subcellularLocation>
        <location evidence="2">Cytoplasm</location>
    </subcellularLocation>
</comment>
<dbReference type="EC" id="6.1.1.20" evidence="5"/>
<dbReference type="SMART" id="SM00873">
    <property type="entry name" value="B3_4"/>
    <property type="match status" value="1"/>
</dbReference>
<dbReference type="GO" id="GO:0005524">
    <property type="term" value="F:ATP binding"/>
    <property type="evidence" value="ECO:0007669"/>
    <property type="project" value="UniProtKB-KW"/>
</dbReference>
<dbReference type="InterPro" id="IPR005146">
    <property type="entry name" value="B3/B4_tRNA-bd"/>
</dbReference>
<evidence type="ECO:0000259" key="17">
    <source>
        <dbReference type="PROSITE" id="PS51483"/>
    </source>
</evidence>
<evidence type="ECO:0000256" key="16">
    <source>
        <dbReference type="ARBA" id="ARBA00049255"/>
    </source>
</evidence>
<dbReference type="Gene3D" id="3.50.40.10">
    <property type="entry name" value="Phenylalanyl-trna Synthetase, Chain B, domain 3"/>
    <property type="match status" value="1"/>
</dbReference>
<dbReference type="InterPro" id="IPR020825">
    <property type="entry name" value="Phe-tRNA_synthase-like_B3/B4"/>
</dbReference>
<keyword evidence="7" id="KW-0963">Cytoplasm</keyword>
<keyword evidence="8" id="KW-0436">Ligase</keyword>
<keyword evidence="13" id="KW-0648">Protein biosynthesis</keyword>
<name>A0A0N4T5T2_BRUPA</name>
<comment type="catalytic activity">
    <reaction evidence="16">
        <text>tRNA(Phe) + L-phenylalanine + ATP = L-phenylalanyl-tRNA(Phe) + AMP + diphosphate + H(+)</text>
        <dbReference type="Rhea" id="RHEA:19413"/>
        <dbReference type="Rhea" id="RHEA-COMP:9668"/>
        <dbReference type="Rhea" id="RHEA-COMP:9699"/>
        <dbReference type="ChEBI" id="CHEBI:15378"/>
        <dbReference type="ChEBI" id="CHEBI:30616"/>
        <dbReference type="ChEBI" id="CHEBI:33019"/>
        <dbReference type="ChEBI" id="CHEBI:58095"/>
        <dbReference type="ChEBI" id="CHEBI:78442"/>
        <dbReference type="ChEBI" id="CHEBI:78531"/>
        <dbReference type="ChEBI" id="CHEBI:456215"/>
        <dbReference type="EC" id="6.1.1.20"/>
    </reaction>
</comment>
<organism evidence="20">
    <name type="scientific">Brugia pahangi</name>
    <name type="common">Filarial nematode worm</name>
    <dbReference type="NCBI Taxonomy" id="6280"/>
    <lineage>
        <taxon>Eukaryota</taxon>
        <taxon>Metazoa</taxon>
        <taxon>Ecdysozoa</taxon>
        <taxon>Nematoda</taxon>
        <taxon>Chromadorea</taxon>
        <taxon>Rhabditida</taxon>
        <taxon>Spirurina</taxon>
        <taxon>Spiruromorpha</taxon>
        <taxon>Filarioidea</taxon>
        <taxon>Onchocercidae</taxon>
        <taxon>Brugia</taxon>
    </lineage>
</organism>
<dbReference type="GO" id="GO:0009328">
    <property type="term" value="C:phenylalanine-tRNA ligase complex"/>
    <property type="evidence" value="ECO:0007669"/>
    <property type="project" value="TreeGrafter"/>
</dbReference>
<dbReference type="FunFam" id="3.50.40.10:FF:000002">
    <property type="entry name" value="phenylalanine--tRNA ligase beta subunit"/>
    <property type="match status" value="1"/>
</dbReference>
<dbReference type="FunFam" id="3.30.930.10:FF:000032">
    <property type="entry name" value="Phenylalanine--tRNA ligase beta subunit"/>
    <property type="match status" value="1"/>
</dbReference>
<reference evidence="20" key="1">
    <citation type="submission" date="2017-02" db="UniProtKB">
        <authorList>
            <consortium name="WormBaseParasite"/>
        </authorList>
    </citation>
    <scope>IDENTIFICATION</scope>
</reference>
<dbReference type="NCBIfam" id="TIGR00471">
    <property type="entry name" value="pheT_arch"/>
    <property type="match status" value="1"/>
</dbReference>
<dbReference type="CDD" id="cd00769">
    <property type="entry name" value="PheRS_beta_core"/>
    <property type="match status" value="1"/>
</dbReference>
<dbReference type="SUPFAM" id="SSF56037">
    <property type="entry name" value="PheT/TilS domain"/>
    <property type="match status" value="1"/>
</dbReference>
<comment type="similarity">
    <text evidence="3">Belongs to the phenylalanyl-tRNA synthetase beta subunit family. Type 2 subfamily.</text>
</comment>
<dbReference type="SUPFAM" id="SSF46955">
    <property type="entry name" value="Putative DNA-binding domain"/>
    <property type="match status" value="2"/>
</dbReference>
<dbReference type="FunFam" id="3.30.56.10:FF:000004">
    <property type="entry name" value="Phenylalanyl-tRNA synthetase, beta subunit"/>
    <property type="match status" value="1"/>
</dbReference>
<dbReference type="Pfam" id="PF03484">
    <property type="entry name" value="B5"/>
    <property type="match status" value="1"/>
</dbReference>
<dbReference type="InterPro" id="IPR045060">
    <property type="entry name" value="Phe-tRNA-ligase_IIc_bsu"/>
</dbReference>
<dbReference type="Proteomes" id="UP000278627">
    <property type="component" value="Unassembled WGS sequence"/>
</dbReference>
<gene>
    <name evidence="18" type="ORF">BPAG_LOCUS3533</name>
</gene>
<sequence>MPVIGIKKSVIDRYMGRVYTQKEFENLLFDYGLELDEVTSEKAAAQKEQSLTKDEDLSKLCDEEIYKIELPANRYDLLCIEGLSRALRIFRSEMEPPIYRRLGSSHYRHQIIIKPEVLSIRPYVVGAVLVGVKLDADSYASLIDLQDKLHQNICRKRTLVAIGTHDLDTVQGPFYYGAEKPADLKFKPLNRTKEYTAEEMMVLYSGDSHLKPYLPIIIDKERYPVIRDKNGIVLSMPPIINGEHTKIQLSTRNILIEVTATDLEKAKIVLNTIVSMFSQYTSNGTEDNASFLVEPVEVISVDGTKHEYPDLSDRSMVVNVKSINGRIGLNLKAEEMCSLLNKMSLKTQLHLKEKSQDLLEVRVPITRADILHECDVAEDVAIAYGFNRIEQQFPKSYTTGEPFPLNKLTDLLRYDIAAAGWTETLNFALCSRDDISVKLRKPDNLKQAVKISNPKTSEFQVARTSLLPGLLKALASNKDMPLPLRLFEIQDVVLKDLIADVGARNERRFCALYCSKSSGFEIIHGLLDRVMQLLGIKWTKDGTGYYIAACDDPTYLDGRCAEIIGPAGISLGRVGVLHPNVITAFGLALPISVIDITIEPFL</sequence>
<evidence type="ECO:0000256" key="8">
    <source>
        <dbReference type="ARBA" id="ARBA00022598"/>
    </source>
</evidence>
<evidence type="ECO:0000256" key="12">
    <source>
        <dbReference type="ARBA" id="ARBA00022842"/>
    </source>
</evidence>
<comment type="subunit">
    <text evidence="4">Tetramer of two alpha and two beta subunits.</text>
</comment>
<feature type="domain" description="B5" evidence="17">
    <location>
        <begin position="311"/>
        <end position="391"/>
    </location>
</feature>
<evidence type="ECO:0000256" key="15">
    <source>
        <dbReference type="ARBA" id="ARBA00033189"/>
    </source>
</evidence>
<dbReference type="SMART" id="SM00874">
    <property type="entry name" value="B5"/>
    <property type="match status" value="1"/>
</dbReference>
<dbReference type="GO" id="GO:0004826">
    <property type="term" value="F:phenylalanine-tRNA ligase activity"/>
    <property type="evidence" value="ECO:0007669"/>
    <property type="project" value="UniProtKB-EC"/>
</dbReference>
<keyword evidence="19" id="KW-1185">Reference proteome</keyword>
<dbReference type="EMBL" id="UZAD01001083">
    <property type="protein sequence ID" value="VDN84719.1"/>
    <property type="molecule type" value="Genomic_DNA"/>
</dbReference>
<dbReference type="Pfam" id="PF03483">
    <property type="entry name" value="B3_4"/>
    <property type="match status" value="1"/>
</dbReference>
<evidence type="ECO:0000256" key="9">
    <source>
        <dbReference type="ARBA" id="ARBA00022723"/>
    </source>
</evidence>
<dbReference type="AlphaFoldDB" id="A0A0N4T5T2"/>
<evidence type="ECO:0000256" key="3">
    <source>
        <dbReference type="ARBA" id="ARBA00007438"/>
    </source>
</evidence>
<dbReference type="InterPro" id="IPR045864">
    <property type="entry name" value="aa-tRNA-synth_II/BPL/LPL"/>
</dbReference>
<dbReference type="PROSITE" id="PS51483">
    <property type="entry name" value="B5"/>
    <property type="match status" value="1"/>
</dbReference>
<evidence type="ECO:0000313" key="20">
    <source>
        <dbReference type="WBParaSite" id="BPAG_0000356301-mRNA-1"/>
    </source>
</evidence>
<evidence type="ECO:0000313" key="19">
    <source>
        <dbReference type="Proteomes" id="UP000278627"/>
    </source>
</evidence>
<dbReference type="Pfam" id="PF18262">
    <property type="entry name" value="PhetRS_B1"/>
    <property type="match status" value="1"/>
</dbReference>
<dbReference type="GO" id="GO:0006432">
    <property type="term" value="P:phenylalanyl-tRNA aminoacylation"/>
    <property type="evidence" value="ECO:0007669"/>
    <property type="project" value="InterPro"/>
</dbReference>
<proteinExistence type="inferred from homology"/>
<evidence type="ECO:0000256" key="2">
    <source>
        <dbReference type="ARBA" id="ARBA00004496"/>
    </source>
</evidence>
<evidence type="ECO:0000256" key="6">
    <source>
        <dbReference type="ARBA" id="ARBA00017032"/>
    </source>
</evidence>
<dbReference type="InterPro" id="IPR009061">
    <property type="entry name" value="DNA-bd_dom_put_sf"/>
</dbReference>
<dbReference type="InterPro" id="IPR005147">
    <property type="entry name" value="tRNA_synthase_B5-dom"/>
</dbReference>
<evidence type="ECO:0000256" key="14">
    <source>
        <dbReference type="ARBA" id="ARBA00023146"/>
    </source>
</evidence>
<evidence type="ECO:0000313" key="18">
    <source>
        <dbReference type="EMBL" id="VDN84719.1"/>
    </source>
</evidence>
<evidence type="ECO:0000256" key="4">
    <source>
        <dbReference type="ARBA" id="ARBA00011209"/>
    </source>
</evidence>
<protein>
    <recommendedName>
        <fullName evidence="6">Phenylalanine--tRNA ligase beta subunit</fullName>
        <ecNumber evidence="5">6.1.1.20</ecNumber>
    </recommendedName>
    <alternativeName>
        <fullName evidence="15">Phenylalanyl-tRNA synthetase beta subunit</fullName>
    </alternativeName>
</protein>
<keyword evidence="11" id="KW-0067">ATP-binding</keyword>
<dbReference type="PANTHER" id="PTHR10947">
    <property type="entry name" value="PHENYLALANYL-TRNA SYNTHETASE BETA CHAIN AND LEUCINE-RICH REPEAT-CONTAINING PROTEIN 47"/>
    <property type="match status" value="1"/>
</dbReference>
<comment type="cofactor">
    <cofactor evidence="1">
        <name>Mg(2+)</name>
        <dbReference type="ChEBI" id="CHEBI:18420"/>
    </cofactor>
</comment>
<dbReference type="InterPro" id="IPR041616">
    <property type="entry name" value="PheRS_beta_core"/>
</dbReference>
<evidence type="ECO:0000256" key="11">
    <source>
        <dbReference type="ARBA" id="ARBA00022840"/>
    </source>
</evidence>
<dbReference type="PANTHER" id="PTHR10947:SF0">
    <property type="entry name" value="PHENYLALANINE--TRNA LIGASE BETA SUBUNIT"/>
    <property type="match status" value="1"/>
</dbReference>
<dbReference type="InterPro" id="IPR004531">
    <property type="entry name" value="Phe-tRNA-synth_IIc_bsu_arc_euk"/>
</dbReference>
<evidence type="ECO:0000256" key="13">
    <source>
        <dbReference type="ARBA" id="ARBA00022917"/>
    </source>
</evidence>
<dbReference type="SUPFAM" id="SSF55681">
    <property type="entry name" value="Class II aaRS and biotin synthetases"/>
    <property type="match status" value="1"/>
</dbReference>
<keyword evidence="10" id="KW-0547">Nucleotide-binding</keyword>
<keyword evidence="14" id="KW-0030">Aminoacyl-tRNA synthetase</keyword>